<dbReference type="EMBL" id="JACTNZ010000007">
    <property type="protein sequence ID" value="KAG5540834.1"/>
    <property type="molecule type" value="Genomic_DNA"/>
</dbReference>
<keyword evidence="3" id="KW-1185">Reference proteome</keyword>
<reference evidence="2" key="1">
    <citation type="submission" date="2020-08" db="EMBL/GenBank/DDBJ databases">
        <title>Plant Genome Project.</title>
        <authorList>
            <person name="Zhang R.-G."/>
        </authorList>
    </citation>
    <scope>NUCLEOTIDE SEQUENCE</scope>
    <source>
        <strain evidence="2">WSP0</strain>
        <tissue evidence="2">Leaf</tissue>
    </source>
</reference>
<gene>
    <name evidence="2" type="ORF">RHGRI_020914</name>
</gene>
<protein>
    <submittedName>
        <fullName evidence="2">Uncharacterized protein</fullName>
    </submittedName>
</protein>
<evidence type="ECO:0000313" key="3">
    <source>
        <dbReference type="Proteomes" id="UP000823749"/>
    </source>
</evidence>
<accession>A0AAV6JMG3</accession>
<name>A0AAV6JMG3_9ERIC</name>
<evidence type="ECO:0000313" key="2">
    <source>
        <dbReference type="EMBL" id="KAG5540834.1"/>
    </source>
</evidence>
<dbReference type="AlphaFoldDB" id="A0AAV6JMG3"/>
<dbReference type="Proteomes" id="UP000823749">
    <property type="component" value="Chromosome 7"/>
</dbReference>
<feature type="region of interest" description="Disordered" evidence="1">
    <location>
        <begin position="1"/>
        <end position="51"/>
    </location>
</feature>
<evidence type="ECO:0000256" key="1">
    <source>
        <dbReference type="SAM" id="MobiDB-lite"/>
    </source>
</evidence>
<sequence>MTAHKLTHRRAENQPHLPVHRFSTQRRLGKKQPNGETTSARGIFPGLQIEK</sequence>
<organism evidence="2 3">
    <name type="scientific">Rhododendron griersonianum</name>
    <dbReference type="NCBI Taxonomy" id="479676"/>
    <lineage>
        <taxon>Eukaryota</taxon>
        <taxon>Viridiplantae</taxon>
        <taxon>Streptophyta</taxon>
        <taxon>Embryophyta</taxon>
        <taxon>Tracheophyta</taxon>
        <taxon>Spermatophyta</taxon>
        <taxon>Magnoliopsida</taxon>
        <taxon>eudicotyledons</taxon>
        <taxon>Gunneridae</taxon>
        <taxon>Pentapetalae</taxon>
        <taxon>asterids</taxon>
        <taxon>Ericales</taxon>
        <taxon>Ericaceae</taxon>
        <taxon>Ericoideae</taxon>
        <taxon>Rhodoreae</taxon>
        <taxon>Rhododendron</taxon>
    </lineage>
</organism>
<comment type="caution">
    <text evidence="2">The sequence shown here is derived from an EMBL/GenBank/DDBJ whole genome shotgun (WGS) entry which is preliminary data.</text>
</comment>
<proteinExistence type="predicted"/>